<proteinExistence type="predicted"/>
<dbReference type="Proteomes" id="UP000326354">
    <property type="component" value="Chromosome"/>
</dbReference>
<evidence type="ECO:0000313" key="1">
    <source>
        <dbReference type="EMBL" id="BBM86363.1"/>
    </source>
</evidence>
<gene>
    <name evidence="1" type="ORF">UABAM_04749</name>
</gene>
<accession>A0A5S9IQR3</accession>
<dbReference type="InterPro" id="IPR011044">
    <property type="entry name" value="Quino_amine_DH_bsu"/>
</dbReference>
<dbReference type="KEGG" id="uam:UABAM_04749"/>
<reference evidence="1 2" key="1">
    <citation type="submission" date="2019-08" db="EMBL/GenBank/DDBJ databases">
        <title>Complete genome sequence of Candidatus Uab amorphum.</title>
        <authorList>
            <person name="Shiratori T."/>
            <person name="Suzuki S."/>
            <person name="Kakizawa Y."/>
            <person name="Ishida K."/>
        </authorList>
    </citation>
    <scope>NUCLEOTIDE SEQUENCE [LARGE SCALE GENOMIC DNA]</scope>
    <source>
        <strain evidence="1 2">SRT547</strain>
    </source>
</reference>
<dbReference type="AlphaFoldDB" id="A0A5S9IQR3"/>
<dbReference type="SUPFAM" id="SSF50969">
    <property type="entry name" value="YVTN repeat-like/Quinoprotein amine dehydrogenase"/>
    <property type="match status" value="1"/>
</dbReference>
<sequence>MKIIIFLLVAMSFIYCDEHTIFATVNHQSDNITFLDLKDPSNPTTISHESIESPTYIAYGDGIFIVISQNGLLAIDPNNTKDIIPIQNKHLSKPSSITFGGGYFVVNNFPNKNLVFIESKAPYKATSIPLKNTSVGAHIGDGVFAVSNGEKGVLLVDAKNPTNIKKIIPDVETSYSMAYGGGFLGISTQGYQKAGKPGTIILVDMKNPDKQPVIITDARASRPIRIAYGGGFFIVLNYWSNNFTLVDPQNPKNYFVSERNDEYFSFPSDAVFGDGVFAIHNVHNEYAVFVDPKNPQKLRAVWSGPIRQIEFGGNCFAMIHDSDVTYITLARSQGKSTSTVIDWNAEFLYDMTFSK</sequence>
<protein>
    <submittedName>
        <fullName evidence="1">Uncharacterized protein</fullName>
    </submittedName>
</protein>
<evidence type="ECO:0000313" key="2">
    <source>
        <dbReference type="Proteomes" id="UP000326354"/>
    </source>
</evidence>
<keyword evidence="2" id="KW-1185">Reference proteome</keyword>
<name>A0A5S9IQR3_UABAM</name>
<dbReference type="RefSeq" id="WP_151970424.1">
    <property type="nucleotide sequence ID" value="NZ_AP019860.1"/>
</dbReference>
<dbReference type="EMBL" id="AP019860">
    <property type="protein sequence ID" value="BBM86363.1"/>
    <property type="molecule type" value="Genomic_DNA"/>
</dbReference>
<organism evidence="1 2">
    <name type="scientific">Uabimicrobium amorphum</name>
    <dbReference type="NCBI Taxonomy" id="2596890"/>
    <lineage>
        <taxon>Bacteria</taxon>
        <taxon>Pseudomonadati</taxon>
        <taxon>Planctomycetota</taxon>
        <taxon>Candidatus Uabimicrobiia</taxon>
        <taxon>Candidatus Uabimicrobiales</taxon>
        <taxon>Candidatus Uabimicrobiaceae</taxon>
        <taxon>Candidatus Uabimicrobium</taxon>
    </lineage>
</organism>